<protein>
    <submittedName>
        <fullName evidence="3">Nucleotidyltransferase</fullName>
    </submittedName>
</protein>
<dbReference type="Pfam" id="PF12804">
    <property type="entry name" value="NTP_transf_3"/>
    <property type="match status" value="1"/>
</dbReference>
<dbReference type="PANTHER" id="PTHR43777:SF1">
    <property type="entry name" value="MOLYBDENUM COFACTOR CYTIDYLYLTRANSFERASE"/>
    <property type="match status" value="1"/>
</dbReference>
<proteinExistence type="predicted"/>
<sequence length="237" mass="25001">MAMSHDHPAGRHAVVLAAGAGSRMSDVEPVKPLAEVQGQPLLLHVLASLAAAGATGASVVTGHRAAEIEAVLPRSPIPAEAVRNPDWASAPNGVSVLAAADSIRPGSFLCMSDHLIDPLLATRLVAEARAPLSLAVDRRLGHPWVDEADVTRVRTAGRAIRAIGKRLCVYDAYDTGLFLIGPELVEALRQQKSPSLSDGVAVLARLGLAEAIDIGDAPWLDVDDARALELARRKWRI</sequence>
<organism evidence="3 4">
    <name type="scientific">Sandaracinobacter neustonicus</name>
    <dbReference type="NCBI Taxonomy" id="1715348"/>
    <lineage>
        <taxon>Bacteria</taxon>
        <taxon>Pseudomonadati</taxon>
        <taxon>Pseudomonadota</taxon>
        <taxon>Alphaproteobacteria</taxon>
        <taxon>Sphingomonadales</taxon>
        <taxon>Sphingosinicellaceae</taxon>
        <taxon>Sandaracinobacter</taxon>
    </lineage>
</organism>
<evidence type="ECO:0000259" key="2">
    <source>
        <dbReference type="Pfam" id="PF12804"/>
    </source>
</evidence>
<dbReference type="OrthoDB" id="9814110at2"/>
<feature type="domain" description="MobA-like NTP transferase" evidence="2">
    <location>
        <begin position="13"/>
        <end position="143"/>
    </location>
</feature>
<evidence type="ECO:0000256" key="1">
    <source>
        <dbReference type="ARBA" id="ARBA00022842"/>
    </source>
</evidence>
<evidence type="ECO:0000313" key="3">
    <source>
        <dbReference type="EMBL" id="TPE61043.1"/>
    </source>
</evidence>
<accession>A0A501XL73</accession>
<comment type="caution">
    <text evidence="3">The sequence shown here is derived from an EMBL/GenBank/DDBJ whole genome shotgun (WGS) entry which is preliminary data.</text>
</comment>
<reference evidence="3 4" key="1">
    <citation type="submission" date="2019-06" db="EMBL/GenBank/DDBJ databases">
        <authorList>
            <person name="Lee I."/>
            <person name="Jang G.I."/>
            <person name="Hwang C.Y."/>
        </authorList>
    </citation>
    <scope>NUCLEOTIDE SEQUENCE [LARGE SCALE GENOMIC DNA]</scope>
    <source>
        <strain evidence="3 4">PAMC 28131</strain>
    </source>
</reference>
<dbReference type="PANTHER" id="PTHR43777">
    <property type="entry name" value="MOLYBDENUM COFACTOR CYTIDYLYLTRANSFERASE"/>
    <property type="match status" value="1"/>
</dbReference>
<dbReference type="EMBL" id="VFSU01000024">
    <property type="protein sequence ID" value="TPE61043.1"/>
    <property type="molecule type" value="Genomic_DNA"/>
</dbReference>
<gene>
    <name evidence="3" type="ORF">FJQ54_09060</name>
</gene>
<dbReference type="InterPro" id="IPR025877">
    <property type="entry name" value="MobA-like_NTP_Trfase"/>
</dbReference>
<dbReference type="Gene3D" id="3.90.550.10">
    <property type="entry name" value="Spore Coat Polysaccharide Biosynthesis Protein SpsA, Chain A"/>
    <property type="match status" value="1"/>
</dbReference>
<dbReference type="Proteomes" id="UP000319897">
    <property type="component" value="Unassembled WGS sequence"/>
</dbReference>
<dbReference type="AlphaFoldDB" id="A0A501XL73"/>
<dbReference type="InterPro" id="IPR029044">
    <property type="entry name" value="Nucleotide-diphossugar_trans"/>
</dbReference>
<dbReference type="GO" id="GO:0016779">
    <property type="term" value="F:nucleotidyltransferase activity"/>
    <property type="evidence" value="ECO:0007669"/>
    <property type="project" value="UniProtKB-ARBA"/>
</dbReference>
<evidence type="ECO:0000313" key="4">
    <source>
        <dbReference type="Proteomes" id="UP000319897"/>
    </source>
</evidence>
<keyword evidence="1" id="KW-0460">Magnesium</keyword>
<dbReference type="SUPFAM" id="SSF53448">
    <property type="entry name" value="Nucleotide-diphospho-sugar transferases"/>
    <property type="match status" value="1"/>
</dbReference>
<name>A0A501XL73_9SPHN</name>
<keyword evidence="3" id="KW-0808">Transferase</keyword>
<keyword evidence="4" id="KW-1185">Reference proteome</keyword>